<feature type="compositionally biased region" description="Basic and acidic residues" evidence="1">
    <location>
        <begin position="59"/>
        <end position="76"/>
    </location>
</feature>
<proteinExistence type="predicted"/>
<keyword evidence="3" id="KW-1185">Reference proteome</keyword>
<sequence>MVVLHYEIVPHDGGWAYKVDDVYSETFATHGDALAAARDAAERQQLADEDTATITYEDPNGRWHEEIVSGDDRPQTEVDDGADAQ</sequence>
<gene>
    <name evidence="2" type="ORF">SAMN05428963_104199</name>
</gene>
<dbReference type="EMBL" id="FUXL01000004">
    <property type="protein sequence ID" value="SJZ95743.1"/>
    <property type="molecule type" value="Genomic_DNA"/>
</dbReference>
<dbReference type="OrthoDB" id="7596641at2"/>
<reference evidence="2 3" key="1">
    <citation type="submission" date="2017-02" db="EMBL/GenBank/DDBJ databases">
        <authorList>
            <person name="Peterson S.W."/>
        </authorList>
    </citation>
    <scope>NUCLEOTIDE SEQUENCE [LARGE SCALE GENOMIC DNA]</scope>
    <source>
        <strain evidence="2 3">USBA 369</strain>
    </source>
</reference>
<dbReference type="Proteomes" id="UP000190135">
    <property type="component" value="Unassembled WGS sequence"/>
</dbReference>
<dbReference type="AlphaFoldDB" id="A0A1T4PW46"/>
<dbReference type="RefSeq" id="WP_078707729.1">
    <property type="nucleotide sequence ID" value="NZ_FUXL01000004.1"/>
</dbReference>
<protein>
    <recommendedName>
        <fullName evidence="4">DUF2188 domain-containing protein</fullName>
    </recommendedName>
</protein>
<evidence type="ECO:0000313" key="2">
    <source>
        <dbReference type="EMBL" id="SJZ95743.1"/>
    </source>
</evidence>
<evidence type="ECO:0000256" key="1">
    <source>
        <dbReference type="SAM" id="MobiDB-lite"/>
    </source>
</evidence>
<dbReference type="Pfam" id="PF09954">
    <property type="entry name" value="DUF2188"/>
    <property type="match status" value="1"/>
</dbReference>
<name>A0A1T4PW46_9HYPH</name>
<dbReference type="STRING" id="1365950.SAMN05428963_104199"/>
<accession>A0A1T4PW46</accession>
<evidence type="ECO:0008006" key="4">
    <source>
        <dbReference type="Google" id="ProtNLM"/>
    </source>
</evidence>
<feature type="region of interest" description="Disordered" evidence="1">
    <location>
        <begin position="40"/>
        <end position="85"/>
    </location>
</feature>
<organism evidence="2 3">
    <name type="scientific">Consotaella salsifontis</name>
    <dbReference type="NCBI Taxonomy" id="1365950"/>
    <lineage>
        <taxon>Bacteria</taxon>
        <taxon>Pseudomonadati</taxon>
        <taxon>Pseudomonadota</taxon>
        <taxon>Alphaproteobacteria</taxon>
        <taxon>Hyphomicrobiales</taxon>
        <taxon>Aurantimonadaceae</taxon>
        <taxon>Consotaella</taxon>
    </lineage>
</organism>
<evidence type="ECO:0000313" key="3">
    <source>
        <dbReference type="Proteomes" id="UP000190135"/>
    </source>
</evidence>
<dbReference type="InterPro" id="IPR018691">
    <property type="entry name" value="DUF2188"/>
</dbReference>